<name>A0ABZ1VDJ7_9ACTN</name>
<dbReference type="EMBL" id="CP108473">
    <property type="protein sequence ID" value="WUS21371.1"/>
    <property type="molecule type" value="Genomic_DNA"/>
</dbReference>
<keyword evidence="2" id="KW-0812">Transmembrane</keyword>
<proteinExistence type="predicted"/>
<evidence type="ECO:0000313" key="4">
    <source>
        <dbReference type="Proteomes" id="UP001432292"/>
    </source>
</evidence>
<feature type="region of interest" description="Disordered" evidence="1">
    <location>
        <begin position="167"/>
        <end position="200"/>
    </location>
</feature>
<evidence type="ECO:0000256" key="1">
    <source>
        <dbReference type="SAM" id="MobiDB-lite"/>
    </source>
</evidence>
<dbReference type="InterPro" id="IPR007313">
    <property type="entry name" value="FxsA"/>
</dbReference>
<dbReference type="NCBIfam" id="NF008527">
    <property type="entry name" value="PRK11463.1-1"/>
    <property type="match status" value="1"/>
</dbReference>
<dbReference type="RefSeq" id="WP_159473395.1">
    <property type="nucleotide sequence ID" value="NZ_BAAATH010000002.1"/>
</dbReference>
<feature type="region of interest" description="Disordered" evidence="1">
    <location>
        <begin position="81"/>
        <end position="108"/>
    </location>
</feature>
<reference evidence="3" key="1">
    <citation type="submission" date="2022-10" db="EMBL/GenBank/DDBJ databases">
        <title>The complete genomes of actinobacterial strains from the NBC collection.</title>
        <authorList>
            <person name="Joergensen T.S."/>
            <person name="Alvarez Arevalo M."/>
            <person name="Sterndorff E.B."/>
            <person name="Faurdal D."/>
            <person name="Vuksanovic O."/>
            <person name="Mourched A.-S."/>
            <person name="Charusanti P."/>
            <person name="Shaw S."/>
            <person name="Blin K."/>
            <person name="Weber T."/>
        </authorList>
    </citation>
    <scope>NUCLEOTIDE SEQUENCE</scope>
    <source>
        <strain evidence="3">NBC_01256</strain>
    </source>
</reference>
<organism evidence="3 4">
    <name type="scientific">Streptomyces caniferus</name>
    <dbReference type="NCBI Taxonomy" id="285557"/>
    <lineage>
        <taxon>Bacteria</taxon>
        <taxon>Bacillati</taxon>
        <taxon>Actinomycetota</taxon>
        <taxon>Actinomycetes</taxon>
        <taxon>Kitasatosporales</taxon>
        <taxon>Streptomycetaceae</taxon>
        <taxon>Streptomyces</taxon>
    </lineage>
</organism>
<feature type="transmembrane region" description="Helical" evidence="2">
    <location>
        <begin position="114"/>
        <end position="135"/>
    </location>
</feature>
<evidence type="ECO:0000256" key="2">
    <source>
        <dbReference type="SAM" id="Phobius"/>
    </source>
</evidence>
<dbReference type="Proteomes" id="UP001432292">
    <property type="component" value="Chromosome"/>
</dbReference>
<dbReference type="PANTHER" id="PTHR35335:SF1">
    <property type="entry name" value="UPF0716 PROTEIN FXSA"/>
    <property type="match status" value="1"/>
</dbReference>
<feature type="transmembrane region" description="Helical" evidence="2">
    <location>
        <begin position="22"/>
        <end position="42"/>
    </location>
</feature>
<gene>
    <name evidence="3" type="ORF">OG727_03150</name>
</gene>
<feature type="transmembrane region" description="Helical" evidence="2">
    <location>
        <begin position="48"/>
        <end position="65"/>
    </location>
</feature>
<accession>A0ABZ1VDJ7</accession>
<dbReference type="GeneID" id="96640143"/>
<keyword evidence="4" id="KW-1185">Reference proteome</keyword>
<protein>
    <submittedName>
        <fullName evidence="3">FxsA family protein</fullName>
    </submittedName>
</protein>
<dbReference type="NCBIfam" id="NF008528">
    <property type="entry name" value="PRK11463.1-2"/>
    <property type="match status" value="1"/>
</dbReference>
<sequence>MTFGATPSPSPRPPQRSRARRFVPLGIAAWMVLEIWLLTVVAGATNGLTVFLLLVAGVIVGGYVVKRAGRRAWRNLAESLQATGGPSAPGDAASSGKRASGDSKPGSGNTLPMAGGLLLMLPGLVSDALGLLFLFPPTGKLIQRRTEKLLNRRTGYAPGSFGDAFQQARMHRPDGKVVQGEVIRDDEPSAPRRQDPPLTG</sequence>
<keyword evidence="2" id="KW-0472">Membrane</keyword>
<feature type="compositionally biased region" description="Basic and acidic residues" evidence="1">
    <location>
        <begin position="182"/>
        <end position="200"/>
    </location>
</feature>
<dbReference type="Pfam" id="PF04186">
    <property type="entry name" value="FxsA"/>
    <property type="match status" value="1"/>
</dbReference>
<keyword evidence="2" id="KW-1133">Transmembrane helix</keyword>
<evidence type="ECO:0000313" key="3">
    <source>
        <dbReference type="EMBL" id="WUS21371.1"/>
    </source>
</evidence>
<dbReference type="PANTHER" id="PTHR35335">
    <property type="entry name" value="UPF0716 PROTEIN FXSA"/>
    <property type="match status" value="1"/>
</dbReference>